<name>A0A9N9HR17_9GLOM</name>
<dbReference type="EMBL" id="CAJVPL010018224">
    <property type="protein sequence ID" value="CAG8701360.1"/>
    <property type="molecule type" value="Genomic_DNA"/>
</dbReference>
<accession>A0A9N9HR17</accession>
<sequence length="88" mass="9764">HSNSADSNHVSSSLQSNAVSRAREPAIRDPHQITNVITNIFGFIHPERSSFQTSVGASPPYSWKWWRGVSKDPIDDAKSLTCRSTPDQ</sequence>
<evidence type="ECO:0000313" key="3">
    <source>
        <dbReference type="Proteomes" id="UP000789831"/>
    </source>
</evidence>
<evidence type="ECO:0000256" key="1">
    <source>
        <dbReference type="SAM" id="MobiDB-lite"/>
    </source>
</evidence>
<feature type="non-terminal residue" evidence="2">
    <location>
        <position position="88"/>
    </location>
</feature>
<feature type="non-terminal residue" evidence="2">
    <location>
        <position position="1"/>
    </location>
</feature>
<proteinExistence type="predicted"/>
<reference evidence="2" key="1">
    <citation type="submission" date="2021-06" db="EMBL/GenBank/DDBJ databases">
        <authorList>
            <person name="Kallberg Y."/>
            <person name="Tangrot J."/>
            <person name="Rosling A."/>
        </authorList>
    </citation>
    <scope>NUCLEOTIDE SEQUENCE</scope>
    <source>
        <strain evidence="2">MT106</strain>
    </source>
</reference>
<protein>
    <submittedName>
        <fullName evidence="2">6047_t:CDS:1</fullName>
    </submittedName>
</protein>
<feature type="region of interest" description="Disordered" evidence="1">
    <location>
        <begin position="1"/>
        <end position="29"/>
    </location>
</feature>
<evidence type="ECO:0000313" key="2">
    <source>
        <dbReference type="EMBL" id="CAG8701360.1"/>
    </source>
</evidence>
<comment type="caution">
    <text evidence="2">The sequence shown here is derived from an EMBL/GenBank/DDBJ whole genome shotgun (WGS) entry which is preliminary data.</text>
</comment>
<gene>
    <name evidence="2" type="ORF">AGERDE_LOCUS13526</name>
</gene>
<dbReference type="Proteomes" id="UP000789831">
    <property type="component" value="Unassembled WGS sequence"/>
</dbReference>
<dbReference type="AlphaFoldDB" id="A0A9N9HR17"/>
<keyword evidence="3" id="KW-1185">Reference proteome</keyword>
<organism evidence="2 3">
    <name type="scientific">Ambispora gerdemannii</name>
    <dbReference type="NCBI Taxonomy" id="144530"/>
    <lineage>
        <taxon>Eukaryota</taxon>
        <taxon>Fungi</taxon>
        <taxon>Fungi incertae sedis</taxon>
        <taxon>Mucoromycota</taxon>
        <taxon>Glomeromycotina</taxon>
        <taxon>Glomeromycetes</taxon>
        <taxon>Archaeosporales</taxon>
        <taxon>Ambisporaceae</taxon>
        <taxon>Ambispora</taxon>
    </lineage>
</organism>
<feature type="compositionally biased region" description="Low complexity" evidence="1">
    <location>
        <begin position="1"/>
        <end position="13"/>
    </location>
</feature>